<accession>A0A2K2TIY3</accession>
<dbReference type="Proteomes" id="UP000236514">
    <property type="component" value="Unassembled WGS sequence"/>
</dbReference>
<evidence type="ECO:0000313" key="1">
    <source>
        <dbReference type="EMBL" id="PNV57960.1"/>
    </source>
</evidence>
<dbReference type="RefSeq" id="WP_021350032.1">
    <property type="nucleotide sequence ID" value="NZ_JAHBRU010000143.1"/>
</dbReference>
<dbReference type="AlphaFoldDB" id="A0A2K2TIY3"/>
<evidence type="ECO:0000313" key="2">
    <source>
        <dbReference type="Proteomes" id="UP000236514"/>
    </source>
</evidence>
<reference evidence="1 2" key="1">
    <citation type="submission" date="2018-01" db="EMBL/GenBank/DDBJ databases">
        <title>Draft genome sequence of the feruloyl esterase-producing strain Lactobacillus fermentum CRL 1446, isolated from artisanal goat milk cheese.</title>
        <authorList>
            <person name="Abeijon Mukdsi M.C."/>
            <person name="Saavedra L."/>
            <person name="Gauffin Cano M.P."/>
            <person name="Hebert E.M."/>
            <person name="Medina R.B."/>
        </authorList>
    </citation>
    <scope>NUCLEOTIDE SEQUENCE [LARGE SCALE GENOMIC DNA]</scope>
    <source>
        <strain evidence="1 2">CRL 1446</strain>
    </source>
</reference>
<comment type="caution">
    <text evidence="1">The sequence shown here is derived from an EMBL/GenBank/DDBJ whole genome shotgun (WGS) entry which is preliminary data.</text>
</comment>
<organism evidence="1 2">
    <name type="scientific">Limosilactobacillus fermentum</name>
    <name type="common">Lactobacillus fermentum</name>
    <dbReference type="NCBI Taxonomy" id="1613"/>
    <lineage>
        <taxon>Bacteria</taxon>
        <taxon>Bacillati</taxon>
        <taxon>Bacillota</taxon>
        <taxon>Bacilli</taxon>
        <taxon>Lactobacillales</taxon>
        <taxon>Lactobacillaceae</taxon>
        <taxon>Limosilactobacillus</taxon>
    </lineage>
</organism>
<gene>
    <name evidence="1" type="ORF">C1Y38_05665</name>
</gene>
<name>A0A2K2TIY3_LIMFE</name>
<protein>
    <submittedName>
        <fullName evidence="1">Uncharacterized protein</fullName>
    </submittedName>
</protein>
<dbReference type="EMBL" id="POTQ01000009">
    <property type="protein sequence ID" value="PNV57960.1"/>
    <property type="molecule type" value="Genomic_DNA"/>
</dbReference>
<proteinExistence type="predicted"/>
<sequence>MDNDKFKSLHMDELQKAVWVLKHMGRGQNVQVKEVTMATNTTRPTLYKYRDTPELMKPEMIQRLADFYDITWEEGIPGQLKRLRSEQQLFEETRQEVRLVINHAADLTDITPYTQLVLHALDDELAKPGSLILKVLMDQI</sequence>